<keyword evidence="1" id="KW-0472">Membrane</keyword>
<evidence type="ECO:0000313" key="3">
    <source>
        <dbReference type="Proteomes" id="UP000034911"/>
    </source>
</evidence>
<comment type="caution">
    <text evidence="2">The sequence shown here is derived from an EMBL/GenBank/DDBJ whole genome shotgun (WGS) entry which is preliminary data.</text>
</comment>
<gene>
    <name evidence="2" type="ORF">UX20_C0016G0010</name>
</gene>
<keyword evidence="1" id="KW-1133">Transmembrane helix</keyword>
<sequence length="139" mass="15414">MKIFAVAIAILVLFLGLVKPMNFGMPSAFATMENSVMRGRSLWSQRFEMGCGANVCTTALAVQRAADDCIRHCIQSALPAVEETAAFLFAPFTHLSTIALILLIGFLAQVVLVYALVRYLLYAYTFFHLRFVTSTILRN</sequence>
<proteinExistence type="predicted"/>
<evidence type="ECO:0000256" key="1">
    <source>
        <dbReference type="SAM" id="Phobius"/>
    </source>
</evidence>
<evidence type="ECO:0000313" key="2">
    <source>
        <dbReference type="EMBL" id="KKU13662.1"/>
    </source>
</evidence>
<protein>
    <submittedName>
        <fullName evidence="2">Uncharacterized protein</fullName>
    </submittedName>
</protein>
<dbReference type="EMBL" id="LCLH01000016">
    <property type="protein sequence ID" value="KKU13662.1"/>
    <property type="molecule type" value="Genomic_DNA"/>
</dbReference>
<organism evidence="2 3">
    <name type="scientific">Candidatus Magasanikbacteria bacterium GW2011_GWC2_45_8</name>
    <dbReference type="NCBI Taxonomy" id="1619050"/>
    <lineage>
        <taxon>Bacteria</taxon>
        <taxon>Candidatus Magasanikiibacteriota</taxon>
    </lineage>
</organism>
<reference evidence="2 3" key="1">
    <citation type="journal article" date="2015" name="Nature">
        <title>rRNA introns, odd ribosomes, and small enigmatic genomes across a large radiation of phyla.</title>
        <authorList>
            <person name="Brown C.T."/>
            <person name="Hug L.A."/>
            <person name="Thomas B.C."/>
            <person name="Sharon I."/>
            <person name="Castelle C.J."/>
            <person name="Singh A."/>
            <person name="Wilkins M.J."/>
            <person name="Williams K.H."/>
            <person name="Banfield J.F."/>
        </authorList>
    </citation>
    <scope>NUCLEOTIDE SEQUENCE [LARGE SCALE GENOMIC DNA]</scope>
</reference>
<name>A0A0G1MZZ4_9BACT</name>
<feature type="transmembrane region" description="Helical" evidence="1">
    <location>
        <begin position="98"/>
        <end position="121"/>
    </location>
</feature>
<keyword evidence="1" id="KW-0812">Transmembrane</keyword>
<dbReference type="AlphaFoldDB" id="A0A0G1MZZ4"/>
<dbReference type="STRING" id="1619050.UX20_C0016G0010"/>
<dbReference type="Proteomes" id="UP000034911">
    <property type="component" value="Unassembled WGS sequence"/>
</dbReference>
<accession>A0A0G1MZZ4</accession>